<feature type="region of interest" description="Disordered" evidence="5">
    <location>
        <begin position="386"/>
        <end position="408"/>
    </location>
</feature>
<dbReference type="EMBL" id="KV417275">
    <property type="protein sequence ID" value="KZO98509.1"/>
    <property type="molecule type" value="Genomic_DNA"/>
</dbReference>
<feature type="domain" description="Small nuclear ribonucleoprotein Prp3 C-terminal" evidence="6">
    <location>
        <begin position="418"/>
        <end position="566"/>
    </location>
</feature>
<dbReference type="CDD" id="cd24162">
    <property type="entry name" value="Prp3_C"/>
    <property type="match status" value="1"/>
</dbReference>
<dbReference type="PANTHER" id="PTHR14212">
    <property type="entry name" value="U4/U6-ASSOCIATED RNA SPLICING FACTOR-RELATED"/>
    <property type="match status" value="1"/>
</dbReference>
<evidence type="ECO:0000256" key="5">
    <source>
        <dbReference type="SAM" id="MobiDB-lite"/>
    </source>
</evidence>
<feature type="compositionally biased region" description="Polar residues" evidence="5">
    <location>
        <begin position="171"/>
        <end position="184"/>
    </location>
</feature>
<reference evidence="8 9" key="1">
    <citation type="journal article" date="2016" name="Mol. Biol. Evol.">
        <title>Comparative Genomics of Early-Diverging Mushroom-Forming Fungi Provides Insights into the Origins of Lignocellulose Decay Capabilities.</title>
        <authorList>
            <person name="Nagy L.G."/>
            <person name="Riley R."/>
            <person name="Tritt A."/>
            <person name="Adam C."/>
            <person name="Daum C."/>
            <person name="Floudas D."/>
            <person name="Sun H."/>
            <person name="Yadav J.S."/>
            <person name="Pangilinan J."/>
            <person name="Larsson K.H."/>
            <person name="Matsuura K."/>
            <person name="Barry K."/>
            <person name="Labutti K."/>
            <person name="Kuo R."/>
            <person name="Ohm R.A."/>
            <person name="Bhattacharya S.S."/>
            <person name="Shirouzu T."/>
            <person name="Yoshinaga Y."/>
            <person name="Martin F.M."/>
            <person name="Grigoriev I.V."/>
            <person name="Hibbett D.S."/>
        </authorList>
    </citation>
    <scope>NUCLEOTIDE SEQUENCE [LARGE SCALE GENOMIC DNA]</scope>
    <source>
        <strain evidence="8 9">TUFC12733</strain>
    </source>
</reference>
<accession>A0A167P814</accession>
<evidence type="ECO:0000256" key="1">
    <source>
        <dbReference type="ARBA" id="ARBA00004123"/>
    </source>
</evidence>
<evidence type="ECO:0000256" key="2">
    <source>
        <dbReference type="ARBA" id="ARBA00022664"/>
    </source>
</evidence>
<evidence type="ECO:0000256" key="3">
    <source>
        <dbReference type="ARBA" id="ARBA00023187"/>
    </source>
</evidence>
<feature type="region of interest" description="Disordered" evidence="5">
    <location>
        <begin position="494"/>
        <end position="517"/>
    </location>
</feature>
<dbReference type="InterPro" id="IPR027104">
    <property type="entry name" value="Prp3"/>
</dbReference>
<dbReference type="InterPro" id="IPR013881">
    <property type="entry name" value="Pre-mRNA_splic_Prp3_dom"/>
</dbReference>
<comment type="subcellular location">
    <subcellularLocation>
        <location evidence="1">Nucleus</location>
    </subcellularLocation>
</comment>
<dbReference type="Pfam" id="PF06544">
    <property type="entry name" value="Prp3_C"/>
    <property type="match status" value="1"/>
</dbReference>
<evidence type="ECO:0000259" key="7">
    <source>
        <dbReference type="Pfam" id="PF08572"/>
    </source>
</evidence>
<protein>
    <submittedName>
        <fullName evidence="8">PRP3-domain-containing protein</fullName>
    </submittedName>
</protein>
<dbReference type="GO" id="GO:0046540">
    <property type="term" value="C:U4/U6 x U5 tri-snRNP complex"/>
    <property type="evidence" value="ECO:0007669"/>
    <property type="project" value="InterPro"/>
</dbReference>
<organism evidence="8 9">
    <name type="scientific">Calocera viscosa (strain TUFC12733)</name>
    <dbReference type="NCBI Taxonomy" id="1330018"/>
    <lineage>
        <taxon>Eukaryota</taxon>
        <taxon>Fungi</taxon>
        <taxon>Dikarya</taxon>
        <taxon>Basidiomycota</taxon>
        <taxon>Agaricomycotina</taxon>
        <taxon>Dacrymycetes</taxon>
        <taxon>Dacrymycetales</taxon>
        <taxon>Dacrymycetaceae</taxon>
        <taxon>Calocera</taxon>
    </lineage>
</organism>
<dbReference type="AlphaFoldDB" id="A0A167P814"/>
<evidence type="ECO:0000256" key="4">
    <source>
        <dbReference type="ARBA" id="ARBA00023242"/>
    </source>
</evidence>
<dbReference type="InterPro" id="IPR010541">
    <property type="entry name" value="Prp3_C"/>
</dbReference>
<dbReference type="Pfam" id="PF08572">
    <property type="entry name" value="PRP3"/>
    <property type="match status" value="1"/>
</dbReference>
<evidence type="ECO:0000259" key="6">
    <source>
        <dbReference type="Pfam" id="PF06544"/>
    </source>
</evidence>
<dbReference type="OrthoDB" id="10264544at2759"/>
<feature type="domain" description="Pre-mRNA-splicing factor 3" evidence="7">
    <location>
        <begin position="175"/>
        <end position="395"/>
    </location>
</feature>
<sequence length="579" mass="63245">MIARAKADIAAKVAALKARQSLPSSSGPATPATPGTPATPAPARPANASGVDPDLARKVAEAKKLVAQRVAKSELPVNPKPAPPKRRDPPPPPAATTLAAAAATAAAAGPSGSGLGMAAHPLLLEPTQPRQQQSKKDRYKPMQPKFSSVKANVRTAPPPSAAPTPSSAPSESVTNPYASTSSSAVLEGGFEGTPKERAGRALRFNQKGKYIHQAEEMRRERQLEELKAKIAEQAKKAGLGEEFEVLDKAVKHDPPPPVEWWDEGLLPTKSYDDVARGLTTIYNPAGPITLYVQHPIPLQPPFASSEPPPRSLMLTKKEQKKMRKQRRAAELQDHQDRVRMGLIPPDAPKVKLSNMMKVLTSDAVQDPTKVEARIRREVAQRRIQHDKMNEERKLTDEQRREKAEAKKAEEEKRGLFGAVFRIRTLADPAHKFKVRKNADQFGLTGICILHPQFALVFVEGSQKAVRGYKRLMLVRVKWTEAAQARAEDVEIDYGEAEGAEKKPDPASAGGEGKEGTVSLEDNRCDLCWEGPLRERSFQNFRPKACPTDALAKEALGEKLRGFWDLAKNWVPEDEVTGAV</sequence>
<dbReference type="STRING" id="1330018.A0A167P814"/>
<feature type="compositionally biased region" description="Basic and acidic residues" evidence="5">
    <location>
        <begin position="54"/>
        <end position="64"/>
    </location>
</feature>
<feature type="compositionally biased region" description="Low complexity" evidence="5">
    <location>
        <begin position="95"/>
        <end position="110"/>
    </location>
</feature>
<proteinExistence type="predicted"/>
<keyword evidence="4" id="KW-0539">Nucleus</keyword>
<dbReference type="Proteomes" id="UP000076738">
    <property type="component" value="Unassembled WGS sequence"/>
</dbReference>
<dbReference type="PANTHER" id="PTHR14212:SF0">
    <property type="entry name" value="U4_U6 SMALL NUCLEAR RIBONUCLEOPROTEIN PRP3"/>
    <property type="match status" value="1"/>
</dbReference>
<keyword evidence="2" id="KW-0507">mRNA processing</keyword>
<evidence type="ECO:0000313" key="9">
    <source>
        <dbReference type="Proteomes" id="UP000076738"/>
    </source>
</evidence>
<evidence type="ECO:0000313" key="8">
    <source>
        <dbReference type="EMBL" id="KZO98509.1"/>
    </source>
</evidence>
<keyword evidence="3" id="KW-0508">mRNA splicing</keyword>
<feature type="region of interest" description="Disordered" evidence="5">
    <location>
        <begin position="17"/>
        <end position="204"/>
    </location>
</feature>
<dbReference type="GO" id="GO:0000398">
    <property type="term" value="P:mRNA splicing, via spliceosome"/>
    <property type="evidence" value="ECO:0007669"/>
    <property type="project" value="InterPro"/>
</dbReference>
<name>A0A167P814_CALVF</name>
<gene>
    <name evidence="8" type="ORF">CALVIDRAFT_544748</name>
</gene>
<feature type="compositionally biased region" description="Low complexity" evidence="5">
    <location>
        <begin position="17"/>
        <end position="36"/>
    </location>
</feature>
<keyword evidence="9" id="KW-1185">Reference proteome</keyword>